<keyword evidence="4" id="KW-1185">Reference proteome</keyword>
<sequence length="194" mass="19982">MVERSAAEEQDAQGNRWTAEAAAGTGLLIRRLRGERGLSLSELARRAGIGKATLSGLETGTRNPTAETLYAIAGQLGVPLAALLSAPEAAPTVEGEAVSAKLLEVFRDGAVSTELYRLTIRPGAVQVSPAHAPGVVEYLTVFSGTARVGPVAAPQVVATGEHASWVSDGPHSYAAIGDVPVEASLLIRHPLTTG</sequence>
<evidence type="ECO:0000313" key="3">
    <source>
        <dbReference type="EMBL" id="MFC1405827.1"/>
    </source>
</evidence>
<dbReference type="Gene3D" id="2.60.120.10">
    <property type="entry name" value="Jelly Rolls"/>
    <property type="match status" value="1"/>
</dbReference>
<dbReference type="InterPro" id="IPR010982">
    <property type="entry name" value="Lambda_DNA-bd_dom_sf"/>
</dbReference>
<dbReference type="SUPFAM" id="SSF47413">
    <property type="entry name" value="lambda repressor-like DNA-binding domains"/>
    <property type="match status" value="1"/>
</dbReference>
<evidence type="ECO:0000259" key="2">
    <source>
        <dbReference type="PROSITE" id="PS50943"/>
    </source>
</evidence>
<gene>
    <name evidence="3" type="ORF">ACEZDJ_31510</name>
</gene>
<evidence type="ECO:0000256" key="1">
    <source>
        <dbReference type="ARBA" id="ARBA00023125"/>
    </source>
</evidence>
<dbReference type="CDD" id="cd00093">
    <property type="entry name" value="HTH_XRE"/>
    <property type="match status" value="1"/>
</dbReference>
<comment type="caution">
    <text evidence="3">The sequence shown here is derived from an EMBL/GenBank/DDBJ whole genome shotgun (WGS) entry which is preliminary data.</text>
</comment>
<dbReference type="InterPro" id="IPR011051">
    <property type="entry name" value="RmlC_Cupin_sf"/>
</dbReference>
<dbReference type="InterPro" id="IPR050807">
    <property type="entry name" value="TransReg_Diox_bact_type"/>
</dbReference>
<dbReference type="InterPro" id="IPR014710">
    <property type="entry name" value="RmlC-like_jellyroll"/>
</dbReference>
<protein>
    <submittedName>
        <fullName evidence="3">Helix-turn-helix domain-containing protein</fullName>
    </submittedName>
</protein>
<dbReference type="SMART" id="SM00530">
    <property type="entry name" value="HTH_XRE"/>
    <property type="match status" value="1"/>
</dbReference>
<dbReference type="Pfam" id="PF01381">
    <property type="entry name" value="HTH_3"/>
    <property type="match status" value="1"/>
</dbReference>
<dbReference type="PROSITE" id="PS50943">
    <property type="entry name" value="HTH_CROC1"/>
    <property type="match status" value="1"/>
</dbReference>
<dbReference type="PANTHER" id="PTHR46797">
    <property type="entry name" value="HTH-TYPE TRANSCRIPTIONAL REGULATOR"/>
    <property type="match status" value="1"/>
</dbReference>
<dbReference type="PANTHER" id="PTHR46797:SF1">
    <property type="entry name" value="METHYLPHOSPHONATE SYNTHASE"/>
    <property type="match status" value="1"/>
</dbReference>
<dbReference type="InterPro" id="IPR001387">
    <property type="entry name" value="Cro/C1-type_HTH"/>
</dbReference>
<dbReference type="Proteomes" id="UP001592528">
    <property type="component" value="Unassembled WGS sequence"/>
</dbReference>
<name>A0ABV6UWH2_9ACTN</name>
<dbReference type="RefSeq" id="WP_084714904.1">
    <property type="nucleotide sequence ID" value="NZ_JBHEZZ010000024.1"/>
</dbReference>
<evidence type="ECO:0000313" key="4">
    <source>
        <dbReference type="Proteomes" id="UP001592528"/>
    </source>
</evidence>
<dbReference type="EMBL" id="JBHEZZ010000024">
    <property type="protein sequence ID" value="MFC1405827.1"/>
    <property type="molecule type" value="Genomic_DNA"/>
</dbReference>
<reference evidence="3 4" key="1">
    <citation type="submission" date="2024-09" db="EMBL/GenBank/DDBJ databases">
        <authorList>
            <person name="Lee S.D."/>
        </authorList>
    </citation>
    <scope>NUCLEOTIDE SEQUENCE [LARGE SCALE GENOMIC DNA]</scope>
    <source>
        <strain evidence="3 4">N1-5</strain>
    </source>
</reference>
<proteinExistence type="predicted"/>
<dbReference type="SUPFAM" id="SSF51182">
    <property type="entry name" value="RmlC-like cupins"/>
    <property type="match status" value="1"/>
</dbReference>
<dbReference type="Gene3D" id="1.10.260.40">
    <property type="entry name" value="lambda repressor-like DNA-binding domains"/>
    <property type="match status" value="1"/>
</dbReference>
<keyword evidence="1" id="KW-0238">DNA-binding</keyword>
<feature type="domain" description="HTH cro/C1-type" evidence="2">
    <location>
        <begin position="29"/>
        <end position="83"/>
    </location>
</feature>
<organism evidence="3 4">
    <name type="scientific">Streptacidiphilus cavernicola</name>
    <dbReference type="NCBI Taxonomy" id="3342716"/>
    <lineage>
        <taxon>Bacteria</taxon>
        <taxon>Bacillati</taxon>
        <taxon>Actinomycetota</taxon>
        <taxon>Actinomycetes</taxon>
        <taxon>Kitasatosporales</taxon>
        <taxon>Streptomycetaceae</taxon>
        <taxon>Streptacidiphilus</taxon>
    </lineage>
</organism>
<accession>A0ABV6UWH2</accession>
<dbReference type="CDD" id="cd02209">
    <property type="entry name" value="cupin_XRE_C"/>
    <property type="match status" value="1"/>
</dbReference>